<feature type="region of interest" description="Disordered" evidence="1">
    <location>
        <begin position="1"/>
        <end position="26"/>
    </location>
</feature>
<reference evidence="2" key="1">
    <citation type="submission" date="2018-02" db="EMBL/GenBank/DDBJ databases">
        <title>Rhizophora mucronata_Transcriptome.</title>
        <authorList>
            <person name="Meera S.P."/>
            <person name="Sreeshan A."/>
            <person name="Augustine A."/>
        </authorList>
    </citation>
    <scope>NUCLEOTIDE SEQUENCE</scope>
    <source>
        <tissue evidence="2">Leaf</tissue>
    </source>
</reference>
<name>A0A2P2NPK0_RHIMU</name>
<proteinExistence type="predicted"/>
<sequence length="26" mass="2927">MPVLAGGFPVRLRRRAGEGEKDRETE</sequence>
<evidence type="ECO:0000256" key="1">
    <source>
        <dbReference type="SAM" id="MobiDB-lite"/>
    </source>
</evidence>
<dbReference type="EMBL" id="GGEC01063891">
    <property type="protein sequence ID" value="MBX44375.1"/>
    <property type="molecule type" value="Transcribed_RNA"/>
</dbReference>
<dbReference type="AlphaFoldDB" id="A0A2P2NPK0"/>
<organism evidence="2">
    <name type="scientific">Rhizophora mucronata</name>
    <name type="common">Asiatic mangrove</name>
    <dbReference type="NCBI Taxonomy" id="61149"/>
    <lineage>
        <taxon>Eukaryota</taxon>
        <taxon>Viridiplantae</taxon>
        <taxon>Streptophyta</taxon>
        <taxon>Embryophyta</taxon>
        <taxon>Tracheophyta</taxon>
        <taxon>Spermatophyta</taxon>
        <taxon>Magnoliopsida</taxon>
        <taxon>eudicotyledons</taxon>
        <taxon>Gunneridae</taxon>
        <taxon>Pentapetalae</taxon>
        <taxon>rosids</taxon>
        <taxon>fabids</taxon>
        <taxon>Malpighiales</taxon>
        <taxon>Rhizophoraceae</taxon>
        <taxon>Rhizophora</taxon>
    </lineage>
</organism>
<protein>
    <submittedName>
        <fullName evidence="2">Uncharacterized protein</fullName>
    </submittedName>
</protein>
<evidence type="ECO:0000313" key="2">
    <source>
        <dbReference type="EMBL" id="MBX44375.1"/>
    </source>
</evidence>
<feature type="compositionally biased region" description="Basic and acidic residues" evidence="1">
    <location>
        <begin position="15"/>
        <end position="26"/>
    </location>
</feature>
<accession>A0A2P2NPK0</accession>